<feature type="domain" description="Cystatin" evidence="5">
    <location>
        <begin position="27"/>
        <end position="114"/>
    </location>
</feature>
<dbReference type="Pfam" id="PF16845">
    <property type="entry name" value="SQAPI"/>
    <property type="match status" value="1"/>
</dbReference>
<evidence type="ECO:0000313" key="6">
    <source>
        <dbReference type="EMBL" id="MQM02930.1"/>
    </source>
</evidence>
<name>A0A843WJE7_COLES</name>
<reference evidence="6" key="1">
    <citation type="submission" date="2017-07" db="EMBL/GenBank/DDBJ databases">
        <title>Taro Niue Genome Assembly and Annotation.</title>
        <authorList>
            <person name="Atibalentja N."/>
            <person name="Keating K."/>
            <person name="Fields C.J."/>
        </authorList>
    </citation>
    <scope>NUCLEOTIDE SEQUENCE</scope>
    <source>
        <strain evidence="6">Niue_2</strain>
        <tissue evidence="6">Leaf</tissue>
    </source>
</reference>
<dbReference type="SMART" id="SM00043">
    <property type="entry name" value="CY"/>
    <property type="match status" value="1"/>
</dbReference>
<dbReference type="GO" id="GO:0004869">
    <property type="term" value="F:cysteine-type endopeptidase inhibitor activity"/>
    <property type="evidence" value="ECO:0007669"/>
    <property type="project" value="UniProtKB-KW"/>
</dbReference>
<dbReference type="PANTHER" id="PTHR47364:SF2">
    <property type="entry name" value="CYSTEINE PROTEINASE INHIBITOR 5"/>
    <property type="match status" value="1"/>
</dbReference>
<feature type="signal peptide" evidence="4">
    <location>
        <begin position="1"/>
        <end position="27"/>
    </location>
</feature>
<evidence type="ECO:0000256" key="3">
    <source>
        <dbReference type="ARBA" id="ARBA00022704"/>
    </source>
</evidence>
<dbReference type="InterPro" id="IPR000010">
    <property type="entry name" value="Cystatin_dom"/>
</dbReference>
<keyword evidence="7" id="KW-1185">Reference proteome</keyword>
<comment type="similarity">
    <text evidence="1">Belongs to the cystatin family. Phytocystatin subfamily.</text>
</comment>
<comment type="caution">
    <text evidence="6">The sequence shown here is derived from an EMBL/GenBank/DDBJ whole genome shotgun (WGS) entry which is preliminary data.</text>
</comment>
<keyword evidence="3" id="KW-0789">Thiol protease inhibitor</keyword>
<feature type="chain" id="PRO_5032886425" description="Cystatin domain-containing protein" evidence="4">
    <location>
        <begin position="28"/>
        <end position="117"/>
    </location>
</feature>
<accession>A0A843WJE7</accession>
<proteinExistence type="inferred from homology"/>
<evidence type="ECO:0000256" key="4">
    <source>
        <dbReference type="SAM" id="SignalP"/>
    </source>
</evidence>
<sequence length="117" mass="12687">MASQPTLLLRLVFLLSVASLVSHRATAQVGSYEPIPDLSDPYIQLIANFAVAQHNCRQTGEALVYVRVESGQKQVVAGINYRLIVVATDAGVKEYEAVVYKQGAVLTLASFRPAVKI</sequence>
<evidence type="ECO:0000313" key="7">
    <source>
        <dbReference type="Proteomes" id="UP000652761"/>
    </source>
</evidence>
<dbReference type="EMBL" id="NMUH01002944">
    <property type="protein sequence ID" value="MQM02930.1"/>
    <property type="molecule type" value="Genomic_DNA"/>
</dbReference>
<dbReference type="OrthoDB" id="752087at2759"/>
<dbReference type="AlphaFoldDB" id="A0A843WJE7"/>
<dbReference type="Proteomes" id="UP000652761">
    <property type="component" value="Unassembled WGS sequence"/>
</dbReference>
<evidence type="ECO:0000256" key="2">
    <source>
        <dbReference type="ARBA" id="ARBA00022690"/>
    </source>
</evidence>
<dbReference type="SUPFAM" id="SSF54403">
    <property type="entry name" value="Cystatin/monellin"/>
    <property type="match status" value="1"/>
</dbReference>
<gene>
    <name evidence="6" type="ORF">Taro_035702</name>
</gene>
<dbReference type="PANTHER" id="PTHR47364">
    <property type="entry name" value="CYSTEINE PROTEINASE INHIBITOR 5"/>
    <property type="match status" value="1"/>
</dbReference>
<evidence type="ECO:0000259" key="5">
    <source>
        <dbReference type="SMART" id="SM00043"/>
    </source>
</evidence>
<dbReference type="Gene3D" id="3.10.450.10">
    <property type="match status" value="1"/>
</dbReference>
<dbReference type="InterPro" id="IPR046350">
    <property type="entry name" value="Cystatin_sf"/>
</dbReference>
<evidence type="ECO:0000256" key="1">
    <source>
        <dbReference type="ARBA" id="ARBA00007233"/>
    </source>
</evidence>
<organism evidence="6 7">
    <name type="scientific">Colocasia esculenta</name>
    <name type="common">Wild taro</name>
    <name type="synonym">Arum esculentum</name>
    <dbReference type="NCBI Taxonomy" id="4460"/>
    <lineage>
        <taxon>Eukaryota</taxon>
        <taxon>Viridiplantae</taxon>
        <taxon>Streptophyta</taxon>
        <taxon>Embryophyta</taxon>
        <taxon>Tracheophyta</taxon>
        <taxon>Spermatophyta</taxon>
        <taxon>Magnoliopsida</taxon>
        <taxon>Liliopsida</taxon>
        <taxon>Araceae</taxon>
        <taxon>Aroideae</taxon>
        <taxon>Colocasieae</taxon>
        <taxon>Colocasia</taxon>
    </lineage>
</organism>
<dbReference type="CDD" id="cd00042">
    <property type="entry name" value="CY"/>
    <property type="match status" value="1"/>
</dbReference>
<keyword evidence="4" id="KW-0732">Signal</keyword>
<keyword evidence="2" id="KW-0646">Protease inhibitor</keyword>
<protein>
    <recommendedName>
        <fullName evidence="5">Cystatin domain-containing protein</fullName>
    </recommendedName>
</protein>